<organism evidence="3 4">
    <name type="scientific">Phaseolus coccineus</name>
    <name type="common">Scarlet runner bean</name>
    <name type="synonym">Phaseolus multiflorus</name>
    <dbReference type="NCBI Taxonomy" id="3886"/>
    <lineage>
        <taxon>Eukaryota</taxon>
        <taxon>Viridiplantae</taxon>
        <taxon>Streptophyta</taxon>
        <taxon>Embryophyta</taxon>
        <taxon>Tracheophyta</taxon>
        <taxon>Spermatophyta</taxon>
        <taxon>Magnoliopsida</taxon>
        <taxon>eudicotyledons</taxon>
        <taxon>Gunneridae</taxon>
        <taxon>Pentapetalae</taxon>
        <taxon>rosids</taxon>
        <taxon>fabids</taxon>
        <taxon>Fabales</taxon>
        <taxon>Fabaceae</taxon>
        <taxon>Papilionoideae</taxon>
        <taxon>50 kb inversion clade</taxon>
        <taxon>NPAAA clade</taxon>
        <taxon>indigoferoid/millettioid clade</taxon>
        <taxon>Phaseoleae</taxon>
        <taxon>Phaseolus</taxon>
    </lineage>
</organism>
<feature type="compositionally biased region" description="Basic and acidic residues" evidence="1">
    <location>
        <begin position="48"/>
        <end position="57"/>
    </location>
</feature>
<dbReference type="Proteomes" id="UP001374584">
    <property type="component" value="Unassembled WGS sequence"/>
</dbReference>
<evidence type="ECO:0000256" key="1">
    <source>
        <dbReference type="SAM" id="MobiDB-lite"/>
    </source>
</evidence>
<keyword evidence="4" id="KW-1185">Reference proteome</keyword>
<sequence>MRTLSLALLFGFIMMVIMLHAGAVKEHEQRAKAKRYLLSESGLGRKGMRSDTKEHPMKGSASANTNTAASVNSNKANNNDDTNESYQNYGNGSGPALSSHHYFHIRIPPING</sequence>
<evidence type="ECO:0000313" key="3">
    <source>
        <dbReference type="EMBL" id="KAK7332678.1"/>
    </source>
</evidence>
<keyword evidence="2" id="KW-0732">Signal</keyword>
<dbReference type="AlphaFoldDB" id="A0AAN9LFX9"/>
<feature type="region of interest" description="Disordered" evidence="1">
    <location>
        <begin position="35"/>
        <end position="93"/>
    </location>
</feature>
<name>A0AAN9LFX9_PHACN</name>
<comment type="caution">
    <text evidence="3">The sequence shown here is derived from an EMBL/GenBank/DDBJ whole genome shotgun (WGS) entry which is preliminary data.</text>
</comment>
<accession>A0AAN9LFX9</accession>
<gene>
    <name evidence="3" type="ORF">VNO80_29433</name>
</gene>
<proteinExistence type="predicted"/>
<feature type="signal peptide" evidence="2">
    <location>
        <begin position="1"/>
        <end position="21"/>
    </location>
</feature>
<reference evidence="3 4" key="1">
    <citation type="submission" date="2024-01" db="EMBL/GenBank/DDBJ databases">
        <title>The genomes of 5 underutilized Papilionoideae crops provide insights into root nodulation and disease resistanc.</title>
        <authorList>
            <person name="Jiang F."/>
        </authorList>
    </citation>
    <scope>NUCLEOTIDE SEQUENCE [LARGE SCALE GENOMIC DNA]</scope>
    <source>
        <strain evidence="3">JINMINGXINNONG_FW02</strain>
        <tissue evidence="3">Leaves</tissue>
    </source>
</reference>
<evidence type="ECO:0000313" key="4">
    <source>
        <dbReference type="Proteomes" id="UP001374584"/>
    </source>
</evidence>
<feature type="chain" id="PRO_5042997130" evidence="2">
    <location>
        <begin position="22"/>
        <end position="112"/>
    </location>
</feature>
<evidence type="ECO:0000256" key="2">
    <source>
        <dbReference type="SAM" id="SignalP"/>
    </source>
</evidence>
<protein>
    <submittedName>
        <fullName evidence="3">Uncharacterized protein</fullName>
    </submittedName>
</protein>
<dbReference type="EMBL" id="JAYMYR010000011">
    <property type="protein sequence ID" value="KAK7332678.1"/>
    <property type="molecule type" value="Genomic_DNA"/>
</dbReference>
<feature type="compositionally biased region" description="Low complexity" evidence="1">
    <location>
        <begin position="60"/>
        <end position="80"/>
    </location>
</feature>